<sequence length="146" mass="16498">MIMIRLFPLIIVLLLLRNGEGITLDPPVHALSSSAALQHQPPLDLTNPDLVLIQGPARIIHVMNYKTQQEVSRINVGKDLSLMKFTPDGRYFLLWSQLHNKISILNTQTWQQEENIISLKSSPTDLKITSDLLDCHKPCTVVPLEK</sequence>
<dbReference type="SUPFAM" id="SSF51004">
    <property type="entry name" value="C-terminal (heme d1) domain of cytochrome cd1-nitrite reductase"/>
    <property type="match status" value="1"/>
</dbReference>
<evidence type="ECO:0000313" key="2">
    <source>
        <dbReference type="Proteomes" id="UP000028926"/>
    </source>
</evidence>
<evidence type="ECO:0000313" key="1">
    <source>
        <dbReference type="EMBL" id="AIK97247.1"/>
    </source>
</evidence>
<proteinExistence type="predicted"/>
<dbReference type="AlphaFoldDB" id="A0A077AVS0"/>
<dbReference type="Gene3D" id="2.130.10.10">
    <property type="entry name" value="YVTN repeat-like/Quinoprotein amine dehydrogenase"/>
    <property type="match status" value="1"/>
</dbReference>
<gene>
    <name evidence="1" type="ORF">ID47_11660</name>
</gene>
<dbReference type="InterPro" id="IPR011048">
    <property type="entry name" value="Haem_d1_sf"/>
</dbReference>
<dbReference type="EMBL" id="CP008941">
    <property type="protein sequence ID" value="AIK97247.1"/>
    <property type="molecule type" value="Genomic_DNA"/>
</dbReference>
<dbReference type="KEGG" id="paca:ID47_11660"/>
<dbReference type="InterPro" id="IPR015943">
    <property type="entry name" value="WD40/YVTN_repeat-like_dom_sf"/>
</dbReference>
<protein>
    <submittedName>
        <fullName evidence="1">Uncharacterized protein</fullName>
    </submittedName>
</protein>
<accession>A0A077AVS0</accession>
<reference evidence="1 2" key="1">
    <citation type="submission" date="2014-07" db="EMBL/GenBank/DDBJ databases">
        <title>Comparative genomic insights into amoeba endosymbionts belonging to the families of Holosporaceae and Candidatus Midichloriaceae within Rickettsiales.</title>
        <authorList>
            <person name="Wang Z."/>
            <person name="Wu M."/>
        </authorList>
    </citation>
    <scope>NUCLEOTIDE SEQUENCE [LARGE SCALE GENOMIC DNA]</scope>
    <source>
        <strain evidence="1">PRA3</strain>
    </source>
</reference>
<name>A0A077AVS0_9PROT</name>
<keyword evidence="2" id="KW-1185">Reference proteome</keyword>
<dbReference type="Proteomes" id="UP000028926">
    <property type="component" value="Chromosome"/>
</dbReference>
<organism evidence="1 2">
    <name type="scientific">Candidatus Odyssella acanthamoebae</name>
    <dbReference type="NCBI Taxonomy" id="91604"/>
    <lineage>
        <taxon>Bacteria</taxon>
        <taxon>Pseudomonadati</taxon>
        <taxon>Pseudomonadota</taxon>
        <taxon>Alphaproteobacteria</taxon>
        <taxon>Holosporales</taxon>
        <taxon>Candidatus Paracaedibacteraceae</taxon>
        <taxon>Candidatus Odyssella</taxon>
    </lineage>
</organism>
<dbReference type="HOGENOM" id="CLU_1774002_0_0_5"/>